<dbReference type="AlphaFoldDB" id="A0A5P8W8H8"/>
<dbReference type="RefSeq" id="WP_152590465.1">
    <property type="nucleotide sequence ID" value="NZ_CP045226.1"/>
</dbReference>
<protein>
    <submittedName>
        <fullName evidence="3">Response regulator</fullName>
    </submittedName>
</protein>
<dbReference type="SMART" id="SM00448">
    <property type="entry name" value="REC"/>
    <property type="match status" value="1"/>
</dbReference>
<evidence type="ECO:0000313" key="3">
    <source>
        <dbReference type="EMBL" id="QFS49083.1"/>
    </source>
</evidence>
<evidence type="ECO:0000313" key="4">
    <source>
        <dbReference type="Proteomes" id="UP000326678"/>
    </source>
</evidence>
<dbReference type="InterPro" id="IPR001789">
    <property type="entry name" value="Sig_transdc_resp-reg_receiver"/>
</dbReference>
<dbReference type="Pfam" id="PF00072">
    <property type="entry name" value="Response_reg"/>
    <property type="match status" value="1"/>
</dbReference>
<gene>
    <name evidence="3" type="ORF">GXM_06577</name>
</gene>
<dbReference type="PROSITE" id="PS50110">
    <property type="entry name" value="RESPONSE_REGULATORY"/>
    <property type="match status" value="1"/>
</dbReference>
<keyword evidence="1" id="KW-0597">Phosphoprotein</keyword>
<dbReference type="Proteomes" id="UP000326678">
    <property type="component" value="Chromosome Gxm1"/>
</dbReference>
<dbReference type="PANTHER" id="PTHR43228:SF1">
    <property type="entry name" value="TWO-COMPONENT RESPONSE REGULATOR ARR22"/>
    <property type="match status" value="1"/>
</dbReference>
<dbReference type="GO" id="GO:0000160">
    <property type="term" value="P:phosphorelay signal transduction system"/>
    <property type="evidence" value="ECO:0007669"/>
    <property type="project" value="InterPro"/>
</dbReference>
<feature type="modified residue" description="4-aspartylphosphate" evidence="1">
    <location>
        <position position="65"/>
    </location>
</feature>
<evidence type="ECO:0000256" key="1">
    <source>
        <dbReference type="PROSITE-ProRule" id="PRU00169"/>
    </source>
</evidence>
<name>A0A5P8W8H8_9NOSO</name>
<feature type="domain" description="Response regulatory" evidence="2">
    <location>
        <begin position="15"/>
        <end position="134"/>
    </location>
</feature>
<dbReference type="SUPFAM" id="SSF52172">
    <property type="entry name" value="CheY-like"/>
    <property type="match status" value="1"/>
</dbReference>
<dbReference type="EMBL" id="CP045226">
    <property type="protein sequence ID" value="QFS49083.1"/>
    <property type="molecule type" value="Genomic_DNA"/>
</dbReference>
<dbReference type="KEGG" id="nsh:GXM_06577"/>
<organism evidence="3 4">
    <name type="scientific">Nostoc sphaeroides CCNUC1</name>
    <dbReference type="NCBI Taxonomy" id="2653204"/>
    <lineage>
        <taxon>Bacteria</taxon>
        <taxon>Bacillati</taxon>
        <taxon>Cyanobacteriota</taxon>
        <taxon>Cyanophyceae</taxon>
        <taxon>Nostocales</taxon>
        <taxon>Nostocaceae</taxon>
        <taxon>Nostoc</taxon>
    </lineage>
</organism>
<dbReference type="InterPro" id="IPR052048">
    <property type="entry name" value="ST_Response_Regulator"/>
</dbReference>
<keyword evidence="4" id="KW-1185">Reference proteome</keyword>
<evidence type="ECO:0000259" key="2">
    <source>
        <dbReference type="PROSITE" id="PS50110"/>
    </source>
</evidence>
<dbReference type="InterPro" id="IPR011006">
    <property type="entry name" value="CheY-like_superfamily"/>
</dbReference>
<accession>A0A5P8W8H8</accession>
<dbReference type="Gene3D" id="3.40.50.2300">
    <property type="match status" value="1"/>
</dbReference>
<proteinExistence type="predicted"/>
<reference evidence="3 4" key="1">
    <citation type="submission" date="2019-10" db="EMBL/GenBank/DDBJ databases">
        <title>Genomic and transcriptomic insights into the perfect genentic adaptation of a filamentous nitrogen-fixing cyanobacterium to rice fields.</title>
        <authorList>
            <person name="Chen Z."/>
        </authorList>
    </citation>
    <scope>NUCLEOTIDE SEQUENCE [LARGE SCALE GENOMIC DNA]</scope>
    <source>
        <strain evidence="3">CCNUC1</strain>
    </source>
</reference>
<dbReference type="PANTHER" id="PTHR43228">
    <property type="entry name" value="TWO-COMPONENT RESPONSE REGULATOR"/>
    <property type="match status" value="1"/>
</dbReference>
<sequence length="170" mass="18883">MYSIPSNYSSLQGLRVLLVDDNVDLFSSLMTLLLQLYGVEVQTAFSVQQALEIFEQWQPDVLVSDIALSKKNCYALIQQVRTKVGERGEVVLAIAVTGYANKNMLQRALCAGFDLWFTKPLDFDEFFAVLTCLAICQQSSGAIAQRILGHVPKHADLSLSQQHISNSLIN</sequence>